<feature type="transmembrane region" description="Helical" evidence="1">
    <location>
        <begin position="63"/>
        <end position="83"/>
    </location>
</feature>
<feature type="transmembrane region" description="Helical" evidence="1">
    <location>
        <begin position="281"/>
        <end position="305"/>
    </location>
</feature>
<feature type="transmembrane region" description="Helical" evidence="1">
    <location>
        <begin position="186"/>
        <end position="206"/>
    </location>
</feature>
<comment type="caution">
    <text evidence="3">The sequence shown here is derived from an EMBL/GenBank/DDBJ whole genome shotgun (WGS) entry which is preliminary data.</text>
</comment>
<dbReference type="OrthoDB" id="9806425at2"/>
<reference evidence="3 4" key="1">
    <citation type="journal article" date="2013" name="Genome Biol.">
        <title>Comparative genomics of the core and accessory genomes of 48 Sinorhizobium strains comprising five genospecies.</title>
        <authorList>
            <person name="Sugawara M."/>
            <person name="Epstein B."/>
            <person name="Badgley B.D."/>
            <person name="Unno T."/>
            <person name="Xu L."/>
            <person name="Reese J."/>
            <person name="Gyaneshwar P."/>
            <person name="Denny R."/>
            <person name="Mudge J."/>
            <person name="Bharti A.K."/>
            <person name="Farmer A.D."/>
            <person name="May G.D."/>
            <person name="Woodward J.E."/>
            <person name="Medigue C."/>
            <person name="Vallenet D."/>
            <person name="Lajus A."/>
            <person name="Rouy Z."/>
            <person name="Martinez-Vaz B."/>
            <person name="Tiffin P."/>
            <person name="Young N.D."/>
            <person name="Sadowsky M.J."/>
        </authorList>
    </citation>
    <scope>NUCLEOTIDE SEQUENCE [LARGE SCALE GENOMIC DNA]</scope>
    <source>
        <strain evidence="3 4">USDA4894</strain>
    </source>
</reference>
<feature type="transmembrane region" description="Helical" evidence="1">
    <location>
        <begin position="156"/>
        <end position="179"/>
    </location>
</feature>
<feature type="transmembrane region" description="Helical" evidence="1">
    <location>
        <begin position="436"/>
        <end position="454"/>
    </location>
</feature>
<keyword evidence="1" id="KW-0472">Membrane</keyword>
<proteinExistence type="predicted"/>
<dbReference type="AlphaFoldDB" id="A0A6N7L8I5"/>
<keyword evidence="4" id="KW-1185">Reference proteome</keyword>
<evidence type="ECO:0000313" key="4">
    <source>
        <dbReference type="Proteomes" id="UP000439983"/>
    </source>
</evidence>
<feature type="transmembrane region" description="Helical" evidence="1">
    <location>
        <begin position="410"/>
        <end position="429"/>
    </location>
</feature>
<feature type="transmembrane region" description="Helical" evidence="1">
    <location>
        <begin position="38"/>
        <end position="57"/>
    </location>
</feature>
<dbReference type="EMBL" id="WITC01000026">
    <property type="protein sequence ID" value="MQX14153.1"/>
    <property type="molecule type" value="Genomic_DNA"/>
</dbReference>
<feature type="domain" description="DUF112" evidence="2">
    <location>
        <begin position="39"/>
        <end position="461"/>
    </location>
</feature>
<protein>
    <recommendedName>
        <fullName evidence="2">DUF112 domain-containing protein</fullName>
    </recommendedName>
</protein>
<feature type="transmembrane region" description="Helical" evidence="1">
    <location>
        <begin position="377"/>
        <end position="404"/>
    </location>
</feature>
<organism evidence="3 4">
    <name type="scientific">Sinorhizobium terangae</name>
    <dbReference type="NCBI Taxonomy" id="110322"/>
    <lineage>
        <taxon>Bacteria</taxon>
        <taxon>Pseudomonadati</taxon>
        <taxon>Pseudomonadota</taxon>
        <taxon>Alphaproteobacteria</taxon>
        <taxon>Hyphomicrobiales</taxon>
        <taxon>Rhizobiaceae</taxon>
        <taxon>Sinorhizobium/Ensifer group</taxon>
        <taxon>Sinorhizobium</taxon>
    </lineage>
</organism>
<feature type="transmembrane region" description="Helical" evidence="1">
    <location>
        <begin position="484"/>
        <end position="506"/>
    </location>
</feature>
<keyword evidence="1" id="KW-1133">Transmembrane helix</keyword>
<dbReference type="PANTHER" id="PTHR35342:SF5">
    <property type="entry name" value="TRICARBOXYLIC TRANSPORT PROTEIN"/>
    <property type="match status" value="1"/>
</dbReference>
<evidence type="ECO:0000313" key="3">
    <source>
        <dbReference type="EMBL" id="MQX14153.1"/>
    </source>
</evidence>
<keyword evidence="1" id="KW-0812">Transmembrane</keyword>
<feature type="transmembrane region" description="Helical" evidence="1">
    <location>
        <begin position="342"/>
        <end position="365"/>
    </location>
</feature>
<dbReference type="InterPro" id="IPR002823">
    <property type="entry name" value="DUF112_TM"/>
</dbReference>
<evidence type="ECO:0000256" key="1">
    <source>
        <dbReference type="SAM" id="Phobius"/>
    </source>
</evidence>
<dbReference type="Proteomes" id="UP000439983">
    <property type="component" value="Unassembled WGS sequence"/>
</dbReference>
<gene>
    <name evidence="3" type="ORF">GHK62_05100</name>
</gene>
<name>A0A6N7L8I5_SINTE</name>
<sequence length="522" mass="55343">MEPRFDRRELHSTGGLEPEMIETMFGALFNLVSTPHTMGLMLIAVVFGLLVGVTPGIGGKLSIAMAIPFVYGMDMVAGAVFLLTMHAVNGTSGQISSIMFGIPGDGDDAATTLDGYPLAKQGQAARALGASITASGVGGIIGAVVFAIMIPVLEPVILMFSPAEFFLIALLGISFIAFLASGSKIVKGLIVGFYGLMLSTVGMDPITGTPRYAGDMLFLWDGVSLVTAVLAMFAVPEMLSLATKGGSISAVPMDKAFSYRQLFSGVMEVPRHWWLVVRTSVIGSVIGMIPGLGGSTAAWLCYGHAVQSSKTPERFGKGAIEGVIAPETASNGKEGGSLLPTLFFGIPGSSGMAVLLGAFLILGIQPGAMMVTKHLDLVWTLIWALVVGNLIAVAMLLVVCRWLAVLTFVNGRMLAPFILVFVTIGCFVSDVQWQNLVVLVLFSAIGYGFQRAGWPRSPFVIGLVLGGQAEASLHQALQLWGYSFFLRPLSLVLISMIVALMVYAFYRNFRPGNRQPSVEINT</sequence>
<feature type="transmembrane region" description="Helical" evidence="1">
    <location>
        <begin position="127"/>
        <end position="150"/>
    </location>
</feature>
<feature type="transmembrane region" description="Helical" evidence="1">
    <location>
        <begin position="218"/>
        <end position="235"/>
    </location>
</feature>
<dbReference type="Pfam" id="PF01970">
    <property type="entry name" value="TctA"/>
    <property type="match status" value="1"/>
</dbReference>
<evidence type="ECO:0000259" key="2">
    <source>
        <dbReference type="Pfam" id="PF01970"/>
    </source>
</evidence>
<dbReference type="PANTHER" id="PTHR35342">
    <property type="entry name" value="TRICARBOXYLIC TRANSPORT PROTEIN"/>
    <property type="match status" value="1"/>
</dbReference>
<accession>A0A6N7L8I5</accession>